<dbReference type="Proteomes" id="UP000714915">
    <property type="component" value="Unassembled WGS sequence"/>
</dbReference>
<feature type="transmembrane region" description="Helical" evidence="1">
    <location>
        <begin position="471"/>
        <end position="493"/>
    </location>
</feature>
<accession>A0A955RLB1</accession>
<evidence type="ECO:0000313" key="2">
    <source>
        <dbReference type="EMBL" id="MCA9386876.1"/>
    </source>
</evidence>
<keyword evidence="1" id="KW-0812">Transmembrane</keyword>
<reference evidence="2" key="2">
    <citation type="journal article" date="2021" name="Microbiome">
        <title>Successional dynamics and alternative stable states in a saline activated sludge microbial community over 9 years.</title>
        <authorList>
            <person name="Wang Y."/>
            <person name="Ye J."/>
            <person name="Ju F."/>
            <person name="Liu L."/>
            <person name="Boyd J.A."/>
            <person name="Deng Y."/>
            <person name="Parks D.H."/>
            <person name="Jiang X."/>
            <person name="Yin X."/>
            <person name="Woodcroft B.J."/>
            <person name="Tyson G.W."/>
            <person name="Hugenholtz P."/>
            <person name="Polz M.F."/>
            <person name="Zhang T."/>
        </authorList>
    </citation>
    <scope>NUCLEOTIDE SEQUENCE</scope>
    <source>
        <strain evidence="2">HKST-UBA09</strain>
    </source>
</reference>
<organism evidence="2 3">
    <name type="scientific">Candidatus Dojkabacteria bacterium</name>
    <dbReference type="NCBI Taxonomy" id="2099670"/>
    <lineage>
        <taxon>Bacteria</taxon>
        <taxon>Candidatus Dojkabacteria</taxon>
    </lineage>
</organism>
<feature type="transmembrane region" description="Helical" evidence="1">
    <location>
        <begin position="514"/>
        <end position="535"/>
    </location>
</feature>
<keyword evidence="1" id="KW-1133">Transmembrane helix</keyword>
<sequence>MKINISKLKFLLLILTLSLLIGAVGFSSLRKDIIVEAQSAPLISGAGTACIRREADCPEKYTNISKANLSFNGISQGDFYESLRETYKGYEPQDLCIRDDLTNIISFLSNENTGDFTYQAQADSQLEYYNSAPDFWNSSAVWFPKACPSGWSPSRSPNDLTVVGLGPLGEIEWDAPWGCCPAGYRFINKTSEQTPTAYQQGVCCASSSAAEWKGATHNGKDAGCFAADGKTEVDRKQDFSVYSFSTPQEVVNILPNAGLESIQQLSENVSDIAPDLQKDGWTAVFPQFGLGLGQVHSAIWDGTENNVDENVRIYIGKQIGSQNTCRTANGCAVIDTNSGGSAEDLGGVGLQAVGVGNGSGYEIVDAGLLLSEGSEDFNCVRCFNAGEAIALRDTGDYITCSSATTATDNVTNSSDLFGICKGDGLTVKQALAVCQNPNEADAQVQRKCLEQGGIYIAIGCIDPSPLGLITGLIRIALGVVGGVALVQIILAGLAYQSGNQEQIQKAQSRVFSTIGGLAVLIFSVLILRIIGVNILDVVPEGLF</sequence>
<protein>
    <submittedName>
        <fullName evidence="2">Uncharacterized protein</fullName>
    </submittedName>
</protein>
<keyword evidence="1" id="KW-0472">Membrane</keyword>
<evidence type="ECO:0000313" key="3">
    <source>
        <dbReference type="Proteomes" id="UP000714915"/>
    </source>
</evidence>
<dbReference type="EMBL" id="JAGQLF010000022">
    <property type="protein sequence ID" value="MCA9386876.1"/>
    <property type="molecule type" value="Genomic_DNA"/>
</dbReference>
<gene>
    <name evidence="2" type="ORF">KC669_02460</name>
</gene>
<dbReference type="AlphaFoldDB" id="A0A955RLB1"/>
<name>A0A955RLB1_9BACT</name>
<evidence type="ECO:0000256" key="1">
    <source>
        <dbReference type="SAM" id="Phobius"/>
    </source>
</evidence>
<proteinExistence type="predicted"/>
<comment type="caution">
    <text evidence="2">The sequence shown here is derived from an EMBL/GenBank/DDBJ whole genome shotgun (WGS) entry which is preliminary data.</text>
</comment>
<reference evidence="2" key="1">
    <citation type="submission" date="2020-04" db="EMBL/GenBank/DDBJ databases">
        <authorList>
            <person name="Zhang T."/>
        </authorList>
    </citation>
    <scope>NUCLEOTIDE SEQUENCE</scope>
    <source>
        <strain evidence="2">HKST-UBA09</strain>
    </source>
</reference>